<gene>
    <name evidence="2" type="ORF">GGQ72_004164</name>
</gene>
<dbReference type="InterPro" id="IPR036388">
    <property type="entry name" value="WH-like_DNA-bd_sf"/>
</dbReference>
<dbReference type="InterPro" id="IPR012318">
    <property type="entry name" value="HTH_CRP"/>
</dbReference>
<dbReference type="GO" id="GO:0003677">
    <property type="term" value="F:DNA binding"/>
    <property type="evidence" value="ECO:0007669"/>
    <property type="project" value="InterPro"/>
</dbReference>
<dbReference type="PRINTS" id="PR00034">
    <property type="entry name" value="HTHCRP"/>
</dbReference>
<proteinExistence type="predicted"/>
<evidence type="ECO:0000259" key="1">
    <source>
        <dbReference type="PROSITE" id="PS51063"/>
    </source>
</evidence>
<sequence>MLSMLSRDEAFPLHVLRQFSQASIPRIRNFSAHIDIPLARLGVPLTFRLLRGCVVLYRELSDERRQILDIFGPGWVISGEHVDLHECRAMAVCDPRLEEIETEQNAEAINEAAMRMLKRAQAHGLVLGRQTATERVASALLDLSGQFTRQGHDGRSSFLLYLSRSELADWLGLTHETVSRCLSRFKRDRLIAFDQPELITIRDRQGLLALATGATPAA</sequence>
<dbReference type="EMBL" id="JACIEC010000009">
    <property type="protein sequence ID" value="MBB4145599.1"/>
    <property type="molecule type" value="Genomic_DNA"/>
</dbReference>
<organism evidence="2 3">
    <name type="scientific">Rhizobium rhizoryzae</name>
    <dbReference type="NCBI Taxonomy" id="451876"/>
    <lineage>
        <taxon>Bacteria</taxon>
        <taxon>Pseudomonadati</taxon>
        <taxon>Pseudomonadota</taxon>
        <taxon>Alphaproteobacteria</taxon>
        <taxon>Hyphomicrobiales</taxon>
        <taxon>Rhizobiaceae</taxon>
        <taxon>Rhizobium/Agrobacterium group</taxon>
        <taxon>Rhizobium</taxon>
    </lineage>
</organism>
<dbReference type="InterPro" id="IPR036390">
    <property type="entry name" value="WH_DNA-bd_sf"/>
</dbReference>
<dbReference type="Gene3D" id="2.60.120.10">
    <property type="entry name" value="Jelly Rolls"/>
    <property type="match status" value="1"/>
</dbReference>
<reference evidence="2 3" key="1">
    <citation type="submission" date="2020-08" db="EMBL/GenBank/DDBJ databases">
        <title>Genomic Encyclopedia of Type Strains, Phase IV (KMG-IV): sequencing the most valuable type-strain genomes for metagenomic binning, comparative biology and taxonomic classification.</title>
        <authorList>
            <person name="Goeker M."/>
        </authorList>
    </citation>
    <scope>NUCLEOTIDE SEQUENCE [LARGE SCALE GENOMIC DNA]</scope>
    <source>
        <strain evidence="2 3">DSM 29514</strain>
    </source>
</reference>
<protein>
    <submittedName>
        <fullName evidence="2">CRP-like cAMP-binding protein</fullName>
    </submittedName>
</protein>
<dbReference type="RefSeq" id="WP_165130706.1">
    <property type="nucleotide sequence ID" value="NZ_CP049249.1"/>
</dbReference>
<dbReference type="Proteomes" id="UP000519897">
    <property type="component" value="Unassembled WGS sequence"/>
</dbReference>
<dbReference type="InterPro" id="IPR014710">
    <property type="entry name" value="RmlC-like_jellyroll"/>
</dbReference>
<name>A0A7W6LJN1_9HYPH</name>
<comment type="caution">
    <text evidence="2">The sequence shown here is derived from an EMBL/GenBank/DDBJ whole genome shotgun (WGS) entry which is preliminary data.</text>
</comment>
<accession>A0A7W6LJN1</accession>
<dbReference type="Pfam" id="PF13545">
    <property type="entry name" value="HTH_Crp_2"/>
    <property type="match status" value="1"/>
</dbReference>
<evidence type="ECO:0000313" key="2">
    <source>
        <dbReference type="EMBL" id="MBB4145599.1"/>
    </source>
</evidence>
<keyword evidence="3" id="KW-1185">Reference proteome</keyword>
<dbReference type="GO" id="GO:0006355">
    <property type="term" value="P:regulation of DNA-templated transcription"/>
    <property type="evidence" value="ECO:0007669"/>
    <property type="project" value="InterPro"/>
</dbReference>
<dbReference type="PROSITE" id="PS51063">
    <property type="entry name" value="HTH_CRP_2"/>
    <property type="match status" value="1"/>
</dbReference>
<dbReference type="SMART" id="SM00419">
    <property type="entry name" value="HTH_CRP"/>
    <property type="match status" value="1"/>
</dbReference>
<evidence type="ECO:0000313" key="3">
    <source>
        <dbReference type="Proteomes" id="UP000519897"/>
    </source>
</evidence>
<dbReference type="SUPFAM" id="SSF46785">
    <property type="entry name" value="Winged helix' DNA-binding domain"/>
    <property type="match status" value="1"/>
</dbReference>
<dbReference type="AlphaFoldDB" id="A0A7W6LJN1"/>
<feature type="domain" description="HTH crp-type" evidence="1">
    <location>
        <begin position="130"/>
        <end position="205"/>
    </location>
</feature>
<dbReference type="Gene3D" id="1.10.10.10">
    <property type="entry name" value="Winged helix-like DNA-binding domain superfamily/Winged helix DNA-binding domain"/>
    <property type="match status" value="1"/>
</dbReference>